<evidence type="ECO:0000256" key="2">
    <source>
        <dbReference type="ARBA" id="ARBA00005643"/>
    </source>
</evidence>
<dbReference type="GO" id="GO:1990130">
    <property type="term" value="C:GATOR1 complex"/>
    <property type="evidence" value="ECO:0007669"/>
    <property type="project" value="TreeGrafter"/>
</dbReference>
<dbReference type="GO" id="GO:0010508">
    <property type="term" value="P:positive regulation of autophagy"/>
    <property type="evidence" value="ECO:0007669"/>
    <property type="project" value="TreeGrafter"/>
</dbReference>
<dbReference type="PANTHER" id="PTHR13179:SF8">
    <property type="entry name" value="GATOR COMPLEX PROTEIN DEPDC5"/>
    <property type="match status" value="1"/>
</dbReference>
<dbReference type="InterPro" id="IPR036388">
    <property type="entry name" value="WH-like_DNA-bd_sf"/>
</dbReference>
<keyword evidence="6" id="KW-0472">Membrane</keyword>
<dbReference type="FunCoup" id="A0A1Y1YQG7">
    <property type="interactions" value="273"/>
</dbReference>
<evidence type="ECO:0000313" key="10">
    <source>
        <dbReference type="Proteomes" id="UP000193498"/>
    </source>
</evidence>
<dbReference type="CDD" id="cd04449">
    <property type="entry name" value="DEP_DEPDC5-like"/>
    <property type="match status" value="1"/>
</dbReference>
<evidence type="ECO:0000256" key="6">
    <source>
        <dbReference type="ARBA" id="ARBA00023136"/>
    </source>
</evidence>
<dbReference type="InParanoid" id="A0A1Y1YQG7"/>
<evidence type="ECO:0000256" key="7">
    <source>
        <dbReference type="SAM" id="MobiDB-lite"/>
    </source>
</evidence>
<dbReference type="Pfam" id="PF12257">
    <property type="entry name" value="IML1"/>
    <property type="match status" value="1"/>
</dbReference>
<dbReference type="InterPro" id="IPR045838">
    <property type="entry name" value="DEPDC5_CTD"/>
</dbReference>
<dbReference type="SUPFAM" id="SSF46785">
    <property type="entry name" value="Winged helix' DNA-binding domain"/>
    <property type="match status" value="1"/>
</dbReference>
<dbReference type="SMART" id="SM00049">
    <property type="entry name" value="DEP"/>
    <property type="match status" value="1"/>
</dbReference>
<comment type="subcellular location">
    <subcellularLocation>
        <location evidence="1">Vacuole membrane</location>
        <topology evidence="1">Peripheral membrane protein</topology>
    </subcellularLocation>
</comment>
<dbReference type="GO" id="GO:0035556">
    <property type="term" value="P:intracellular signal transduction"/>
    <property type="evidence" value="ECO:0007669"/>
    <property type="project" value="InterPro"/>
</dbReference>
<dbReference type="GO" id="GO:0005096">
    <property type="term" value="F:GTPase activator activity"/>
    <property type="evidence" value="ECO:0007669"/>
    <property type="project" value="InterPro"/>
</dbReference>
<evidence type="ECO:0000256" key="1">
    <source>
        <dbReference type="ARBA" id="ARBA00004148"/>
    </source>
</evidence>
<dbReference type="InterPro" id="IPR036390">
    <property type="entry name" value="WH_DNA-bd_sf"/>
</dbReference>
<dbReference type="Pfam" id="PF00610">
    <property type="entry name" value="DEP"/>
    <property type="match status" value="1"/>
</dbReference>
<keyword evidence="10" id="KW-1185">Reference proteome</keyword>
<proteinExistence type="inferred from homology"/>
<dbReference type="GO" id="GO:0005774">
    <property type="term" value="C:vacuolar membrane"/>
    <property type="evidence" value="ECO:0007669"/>
    <property type="project" value="UniProtKB-SubCell"/>
</dbReference>
<dbReference type="Pfam" id="PF19418">
    <property type="entry name" value="DEPDC5_CTD"/>
    <property type="match status" value="1"/>
</dbReference>
<evidence type="ECO:0000256" key="5">
    <source>
        <dbReference type="ARBA" id="ARBA00022554"/>
    </source>
</evidence>
<feature type="domain" description="DEP" evidence="8">
    <location>
        <begin position="1115"/>
        <end position="1190"/>
    </location>
</feature>
<dbReference type="Pfam" id="PF24438">
    <property type="entry name" value="IML1_N_fung"/>
    <property type="match status" value="1"/>
</dbReference>
<dbReference type="Gene3D" id="1.10.10.10">
    <property type="entry name" value="Winged helix-like DNA-binding domain superfamily/Winged helix DNA-binding domain"/>
    <property type="match status" value="1"/>
</dbReference>
<comment type="similarity">
    <text evidence="2">Belongs to the IML1 family.</text>
</comment>
<organism evidence="9 10">
    <name type="scientific">Basidiobolus meristosporus CBS 931.73</name>
    <dbReference type="NCBI Taxonomy" id="1314790"/>
    <lineage>
        <taxon>Eukaryota</taxon>
        <taxon>Fungi</taxon>
        <taxon>Fungi incertae sedis</taxon>
        <taxon>Zoopagomycota</taxon>
        <taxon>Entomophthoromycotina</taxon>
        <taxon>Basidiobolomycetes</taxon>
        <taxon>Basidiobolales</taxon>
        <taxon>Basidiobolaceae</taxon>
        <taxon>Basidiobolus</taxon>
    </lineage>
</organism>
<evidence type="ECO:0000256" key="3">
    <source>
        <dbReference type="ARBA" id="ARBA00018529"/>
    </source>
</evidence>
<dbReference type="InterPro" id="IPR000591">
    <property type="entry name" value="DEP_dom"/>
</dbReference>
<gene>
    <name evidence="9" type="ORF">K493DRAFT_392196</name>
</gene>
<protein>
    <recommendedName>
        <fullName evidence="3">Vacuolar membrane-associated protein IML1</fullName>
    </recommendedName>
    <alternativeName>
        <fullName evidence="4">Vacuolar membrane-associated protein iml1</fullName>
    </alternativeName>
</protein>
<dbReference type="Proteomes" id="UP000193498">
    <property type="component" value="Unassembled WGS sequence"/>
</dbReference>
<evidence type="ECO:0000256" key="4">
    <source>
        <dbReference type="ARBA" id="ARBA00021881"/>
    </source>
</evidence>
<dbReference type="GO" id="GO:1904262">
    <property type="term" value="P:negative regulation of TORC1 signaling"/>
    <property type="evidence" value="ECO:0007669"/>
    <property type="project" value="TreeGrafter"/>
</dbReference>
<dbReference type="InterPro" id="IPR048255">
    <property type="entry name" value="IML1_N"/>
</dbReference>
<dbReference type="PROSITE" id="PS50186">
    <property type="entry name" value="DEP"/>
    <property type="match status" value="1"/>
</dbReference>
<dbReference type="InterPro" id="IPR057068">
    <property type="entry name" value="IML1_N_fung"/>
</dbReference>
<evidence type="ECO:0000259" key="8">
    <source>
        <dbReference type="PROSITE" id="PS50186"/>
    </source>
</evidence>
<reference evidence="9 10" key="1">
    <citation type="submission" date="2016-07" db="EMBL/GenBank/DDBJ databases">
        <title>Pervasive Adenine N6-methylation of Active Genes in Fungi.</title>
        <authorList>
            <consortium name="DOE Joint Genome Institute"/>
            <person name="Mondo S.J."/>
            <person name="Dannebaum R.O."/>
            <person name="Kuo R.C."/>
            <person name="Labutti K."/>
            <person name="Haridas S."/>
            <person name="Kuo A."/>
            <person name="Salamov A."/>
            <person name="Ahrendt S.R."/>
            <person name="Lipzen A."/>
            <person name="Sullivan W."/>
            <person name="Andreopoulos W.B."/>
            <person name="Clum A."/>
            <person name="Lindquist E."/>
            <person name="Daum C."/>
            <person name="Ramamoorthy G.K."/>
            <person name="Gryganskyi A."/>
            <person name="Culley D."/>
            <person name="Magnuson J.K."/>
            <person name="James T.Y."/>
            <person name="O'Malley M.A."/>
            <person name="Stajich J.E."/>
            <person name="Spatafora J.W."/>
            <person name="Visel A."/>
            <person name="Grigoriev I.V."/>
        </authorList>
    </citation>
    <scope>NUCLEOTIDE SEQUENCE [LARGE SCALE GENOMIC DNA]</scope>
    <source>
        <strain evidence="9 10">CBS 931.73</strain>
    </source>
</reference>
<name>A0A1Y1YQG7_9FUNG</name>
<dbReference type="InterPro" id="IPR027244">
    <property type="entry name" value="IML1"/>
</dbReference>
<dbReference type="EMBL" id="MCFE01000086">
    <property type="protein sequence ID" value="ORY00219.1"/>
    <property type="molecule type" value="Genomic_DNA"/>
</dbReference>
<dbReference type="PANTHER" id="PTHR13179">
    <property type="entry name" value="DEP DOMAIN CONTAINING PROTEIN 5"/>
    <property type="match status" value="1"/>
</dbReference>
<accession>A0A1Y1YQG7</accession>
<feature type="region of interest" description="Disordered" evidence="7">
    <location>
        <begin position="51"/>
        <end position="73"/>
    </location>
</feature>
<keyword evidence="5" id="KW-0926">Vacuole</keyword>
<dbReference type="OrthoDB" id="39497at2759"/>
<evidence type="ECO:0000313" key="9">
    <source>
        <dbReference type="EMBL" id="ORY00219.1"/>
    </source>
</evidence>
<comment type="caution">
    <text evidence="9">The sequence shown here is derived from an EMBL/GenBank/DDBJ whole genome shotgun (WGS) entry which is preliminary data.</text>
</comment>
<sequence>MPPHNNDVHPTSAKTYNLWVHDDRFSKQEVVINPDYFPGIKPGDLLELFHPPFQNTSSPDSRPYPGKTIKENEESDEKTLVLQISIANHIATAFGLQARKDIIVRKVDANSIATEYVEFTFKDQYIGRSDMWRLKMSLNGTCVHVGKKISFAGCVRVQVKEIYVAGKTVMCGYITESTRTIFRSESAKYYIFIQMSREMWDFDEDGMLFFEKATHNFLPDLFTRWKELGTNHVASIVMFTRVFYEYSDELAKDGALCQANENQWYKDYYKVVADWETRSDWSTAIIHLKKEFISFRKDILELRVDKSIHLSGENTMAHEGNVLEAINLALNAFDKHYVDRDLLRTGLSIVVITPGTGIFEVDKKLLRITTERMIDNGIGLDLVCLSKYPLYTVPIFKFYSSEPISDNPEKLDTWDPLYYDDPDPNSPMESYYAMPHWIDCSFYSVNDESRQKSGKFIPRCKMYSLQMMGVMEHEMAPISIEYLDDKYIIPQKGESGIEESTTRTSYAFDKYDEEIFHSDSRKTLKLRQTLRARSLRETISENSGDAISQGNLRANTTTDTTAFPRRSFEDYTYVNGHDSNSVTAEPFGSLPKNMLSSSFAAANIYTSRRHQLQPVSHSEEKPYGVESILTSKNHAGSTQTGSKDQSEIASIRFLTNPRENSNANHWNEVLDIPVHNGDDEASPQISSSTVKPIMINNCKPRKDFKRTFLDPSSYQSIADSLMGSLASDVIRYSTKQSSPGKGFTSRQVIRQSLIKPCNPTKNVIKISSHLRRWYHIFPKPVPIDCTKWTSLCTPACLPLTTDYFPTTDELADFYQEYTYTVSPNEEISAFSYQDTPISDQSITERLLLDMISQRLAQGFQLIVSGTVENPQKHSEHLSFSPAETSNVTSALSRSFNNEQEGGKIGTNRLSATTPYYLSMGHHVHKLWYDNTGQNVEVKRYVRRLAYTMKPISYSCVVWPKFMDSYQPRQVSFHYPVLSQYNWNYLDHLISGYQDEMTDSLRFWRARFALIPMEIVPSNHLTNPSNENLDEEELRLAGFFKFQELLWKVRWDPNQEKGEMRNNSSRKQPSNKLDIKFTTCNISTFVANHPWSWGDSGELATKEVKLSTIATAMQNPITGVKLQDRRWHFRLFEGVFVGNEFIDWLIREFTDLDTREEALEYGNGLMSQGLFVHVNKKHRLLDGHYFYQLDPEFATARVTKSWGVFRNSKNNAEATSKSDDQTTLSEKKPSKIELSRSITIDLDNSKRSDRPERAILHYDMVHNPKLCYHFQLNWLDCTARMIEDLLQSWSRTADKCGLKLVEVPVQQARMDPSDNPFQAPVAIGISIPPPSLSILQEKAGSLINIPYLYFETELVKFHGFVLDLEADEFFPRGIETTHSYYKTPVRYSQYIHRSGVAIIQICDPGEGFLWVNNRLFTSHSNSGSQNKNMSNQLPNPDMLRLQFQRFCQDETQLDAFWKETIEKFSVETIVENYGSDIQISPYQSPIEKDAD</sequence>
<dbReference type="STRING" id="1314790.A0A1Y1YQG7"/>